<feature type="region of interest" description="Disordered" evidence="11">
    <location>
        <begin position="94"/>
        <end position="138"/>
    </location>
</feature>
<keyword evidence="9" id="KW-0811">Translocation</keyword>
<keyword evidence="7" id="KW-0653">Protein transport</keyword>
<evidence type="ECO:0000256" key="8">
    <source>
        <dbReference type="ARBA" id="ARBA00022989"/>
    </source>
</evidence>
<comment type="subcellular location">
    <subcellularLocation>
        <location evidence="1">Endoplasmic reticulum membrane</location>
        <topology evidence="1">Multi-pass membrane protein</topology>
    </subcellularLocation>
</comment>
<dbReference type="PANTHER" id="PTHR12443:SF9">
    <property type="entry name" value="TRANSLOCATION PROTEIN SEC62"/>
    <property type="match status" value="1"/>
</dbReference>
<evidence type="ECO:0000313" key="13">
    <source>
        <dbReference type="EMBL" id="SVE83892.1"/>
    </source>
</evidence>
<dbReference type="GO" id="GO:0005789">
    <property type="term" value="C:endoplasmic reticulum membrane"/>
    <property type="evidence" value="ECO:0007669"/>
    <property type="project" value="UniProtKB-SubCell"/>
</dbReference>
<feature type="compositionally biased region" description="Basic residues" evidence="11">
    <location>
        <begin position="273"/>
        <end position="282"/>
    </location>
</feature>
<dbReference type="Pfam" id="PF03839">
    <property type="entry name" value="Sec62"/>
    <property type="match status" value="1"/>
</dbReference>
<evidence type="ECO:0000256" key="6">
    <source>
        <dbReference type="ARBA" id="ARBA00022824"/>
    </source>
</evidence>
<gene>
    <name evidence="13" type="primary">EOG090X0D00</name>
</gene>
<evidence type="ECO:0000256" key="3">
    <source>
        <dbReference type="ARBA" id="ARBA00021257"/>
    </source>
</evidence>
<feature type="compositionally biased region" description="Basic and acidic residues" evidence="11">
    <location>
        <begin position="105"/>
        <end position="138"/>
    </location>
</feature>
<dbReference type="GO" id="GO:0015031">
    <property type="term" value="P:protein transport"/>
    <property type="evidence" value="ECO:0007669"/>
    <property type="project" value="UniProtKB-KW"/>
</dbReference>
<evidence type="ECO:0000256" key="10">
    <source>
        <dbReference type="ARBA" id="ARBA00023136"/>
    </source>
</evidence>
<evidence type="ECO:0000256" key="4">
    <source>
        <dbReference type="ARBA" id="ARBA00022448"/>
    </source>
</evidence>
<evidence type="ECO:0000256" key="5">
    <source>
        <dbReference type="ARBA" id="ARBA00022692"/>
    </source>
</evidence>
<accession>A0A4Y7MU69</accession>
<proteinExistence type="evidence at transcript level"/>
<keyword evidence="10 12" id="KW-0472">Membrane</keyword>
<sequence>MHPASKPTSEEIAIAKWIKANVLCKKTKFLSHSVEYFTASKAVDKLLTSPWSTAGKNKEDPLFTTRESIVKYLDLLLRKKFFHRARKIPVSEQELKARAKKKEKKKEIESGKKDKSEAEDEKKGDDGESSHAEEKKEKVKKEKRKIRLDMHLEQIFVDGNDAYVWIYDPIPYYYWLAGGGVVLAAVALCLFPLWPPVVRKGVYYLSIGAAGFLMFIFGLAVLRVLVFCLLWLISMGRHHLWIFPNLTEDVGFFASFWPLWKYECRDKETSANKKSKKNNGKKKSSDDENEDKEEESGKEEESSKEDAQLENNDEDSAVSMLDNYVHLARDQGNNRTNNVETIFTAIGIAASLITIAEVINRRILPQPTTLLDTLDVVRRLEDLVIPDDGRQYKDAEDTILRGLYDMSVMTTNNSSEFQTLWWLDRARYLDGEIILLMEGLLGQQIAGSDLMDNIQDNLKCDAIQISEKLKRYNDLIESGSIAFNYFSGLGNMPAQ</sequence>
<protein>
    <recommendedName>
        <fullName evidence="3">Translocation protein SEC62</fullName>
    </recommendedName>
</protein>
<keyword evidence="4" id="KW-0813">Transport</keyword>
<organism evidence="13">
    <name type="scientific">Daphnia pulex</name>
    <name type="common">Water flea</name>
    <dbReference type="NCBI Taxonomy" id="6669"/>
    <lineage>
        <taxon>Eukaryota</taxon>
        <taxon>Metazoa</taxon>
        <taxon>Ecdysozoa</taxon>
        <taxon>Arthropoda</taxon>
        <taxon>Crustacea</taxon>
        <taxon>Branchiopoda</taxon>
        <taxon>Diplostraca</taxon>
        <taxon>Cladocera</taxon>
        <taxon>Anomopoda</taxon>
        <taxon>Daphniidae</taxon>
        <taxon>Daphnia</taxon>
    </lineage>
</organism>
<feature type="transmembrane region" description="Helical" evidence="12">
    <location>
        <begin position="201"/>
        <end position="233"/>
    </location>
</feature>
<feature type="compositionally biased region" description="Acidic residues" evidence="11">
    <location>
        <begin position="287"/>
        <end position="298"/>
    </location>
</feature>
<dbReference type="PANTHER" id="PTHR12443">
    <property type="entry name" value="TRANSLOCATION PROTEIN SEC62"/>
    <property type="match status" value="1"/>
</dbReference>
<dbReference type="OrthoDB" id="6340110at2759"/>
<comment type="similarity">
    <text evidence="2">Belongs to the SEC62 family.</text>
</comment>
<reference evidence="13" key="1">
    <citation type="submission" date="2018-08" db="EMBL/GenBank/DDBJ databases">
        <authorList>
            <person name="Cornetti L."/>
        </authorList>
    </citation>
    <scope>NUCLEOTIDE SEQUENCE</scope>
    <source>
        <strain evidence="13">CH-H</strain>
    </source>
</reference>
<feature type="region of interest" description="Disordered" evidence="11">
    <location>
        <begin position="271"/>
        <end position="312"/>
    </location>
</feature>
<evidence type="ECO:0000256" key="1">
    <source>
        <dbReference type="ARBA" id="ARBA00004477"/>
    </source>
</evidence>
<keyword evidence="6" id="KW-0256">Endoplasmic reticulum</keyword>
<evidence type="ECO:0000256" key="12">
    <source>
        <dbReference type="SAM" id="Phobius"/>
    </source>
</evidence>
<dbReference type="AlphaFoldDB" id="A0A4Y7MU69"/>
<evidence type="ECO:0000256" key="2">
    <source>
        <dbReference type="ARBA" id="ARBA00010604"/>
    </source>
</evidence>
<evidence type="ECO:0000256" key="11">
    <source>
        <dbReference type="SAM" id="MobiDB-lite"/>
    </source>
</evidence>
<keyword evidence="5 12" id="KW-0812">Transmembrane</keyword>
<evidence type="ECO:0000256" key="7">
    <source>
        <dbReference type="ARBA" id="ARBA00022927"/>
    </source>
</evidence>
<dbReference type="InterPro" id="IPR004728">
    <property type="entry name" value="Sec62"/>
</dbReference>
<name>A0A4Y7MU69_DAPPU</name>
<feature type="transmembrane region" description="Helical" evidence="12">
    <location>
        <begin position="172"/>
        <end position="195"/>
    </location>
</feature>
<evidence type="ECO:0000256" key="9">
    <source>
        <dbReference type="ARBA" id="ARBA00023010"/>
    </source>
</evidence>
<dbReference type="EMBL" id="LR014273">
    <property type="protein sequence ID" value="SVE83892.1"/>
    <property type="molecule type" value="mRNA"/>
</dbReference>
<keyword evidence="8 12" id="KW-1133">Transmembrane helix</keyword>